<dbReference type="PANTHER" id="PTHR43808:SF8">
    <property type="entry name" value="PEPTIDASE M20 DIMERISATION DOMAIN-CONTAINING PROTEIN"/>
    <property type="match status" value="1"/>
</dbReference>
<evidence type="ECO:0000313" key="8">
    <source>
        <dbReference type="EMBL" id="KAJ9610287.1"/>
    </source>
</evidence>
<evidence type="ECO:0000256" key="5">
    <source>
        <dbReference type="ARBA" id="ARBA00022833"/>
    </source>
</evidence>
<proteinExistence type="inferred from homology"/>
<evidence type="ECO:0000259" key="7">
    <source>
        <dbReference type="Pfam" id="PF07687"/>
    </source>
</evidence>
<dbReference type="Pfam" id="PF01546">
    <property type="entry name" value="Peptidase_M20"/>
    <property type="match status" value="1"/>
</dbReference>
<dbReference type="SUPFAM" id="SSF55031">
    <property type="entry name" value="Bacterial exopeptidase dimerisation domain"/>
    <property type="match status" value="1"/>
</dbReference>
<name>A0AA38XBE5_9EURO</name>
<accession>A0AA38XBE5</accession>
<sequence>MTTKAMSLSFSLLSLLTQCNAQSLPEGHISRPIARQENSSIESIIADSPLLSLHRDLVEISSVSNNEVEVGSFLANYLEQQNFTVTFLNVSVSGNASAGQRRDVFATRDTSDSPQPKVLLTSHIDTVPPFIPYSAAHASNSTARADIRLRGRGTVDAKSCVAAQVTTAIELLDSGNVSASDLALLFVVGEENSGDGMSAFNRSELYASFNETIKGIIFGEPTEGKLATGHKGTASLFISANGTAAHSAYPELGKSAISMILPALAAVDSLDALTPEEGGLPRSAKFGNSTANPGLIEAGTAPNVVPGYASSQTSIRVAGGTPKQFEDAILARIALFAPRTFEQLNITFTYNEGPVDLVGNVTGFEGEVFNYATDIFSIRYRRDVKAYLYGPGSIHVAHGANEYVRLGDLEDSVEGYKRLVADVLGD</sequence>
<evidence type="ECO:0000256" key="3">
    <source>
        <dbReference type="ARBA" id="ARBA00022723"/>
    </source>
</evidence>
<evidence type="ECO:0000256" key="4">
    <source>
        <dbReference type="ARBA" id="ARBA00022801"/>
    </source>
</evidence>
<keyword evidence="5" id="KW-0862">Zinc</keyword>
<dbReference type="InterPro" id="IPR050072">
    <property type="entry name" value="Peptidase_M20A"/>
</dbReference>
<organism evidence="8 9">
    <name type="scientific">Cladophialophora chaetospira</name>
    <dbReference type="NCBI Taxonomy" id="386627"/>
    <lineage>
        <taxon>Eukaryota</taxon>
        <taxon>Fungi</taxon>
        <taxon>Dikarya</taxon>
        <taxon>Ascomycota</taxon>
        <taxon>Pezizomycotina</taxon>
        <taxon>Eurotiomycetes</taxon>
        <taxon>Chaetothyriomycetidae</taxon>
        <taxon>Chaetothyriales</taxon>
        <taxon>Herpotrichiellaceae</taxon>
        <taxon>Cladophialophora</taxon>
    </lineage>
</organism>
<dbReference type="EMBL" id="JAPDRK010000007">
    <property type="protein sequence ID" value="KAJ9610287.1"/>
    <property type="molecule type" value="Genomic_DNA"/>
</dbReference>
<keyword evidence="4" id="KW-0378">Hydrolase</keyword>
<dbReference type="Pfam" id="PF07687">
    <property type="entry name" value="M20_dimer"/>
    <property type="match status" value="1"/>
</dbReference>
<keyword evidence="6" id="KW-0732">Signal</keyword>
<comment type="cofactor">
    <cofactor evidence="1">
        <name>Zn(2+)</name>
        <dbReference type="ChEBI" id="CHEBI:29105"/>
    </cofactor>
</comment>
<dbReference type="PROSITE" id="PS00758">
    <property type="entry name" value="ARGE_DAPE_CPG2_1"/>
    <property type="match status" value="1"/>
</dbReference>
<dbReference type="PANTHER" id="PTHR43808">
    <property type="entry name" value="ACETYLORNITHINE DEACETYLASE"/>
    <property type="match status" value="1"/>
</dbReference>
<evidence type="ECO:0000256" key="6">
    <source>
        <dbReference type="SAM" id="SignalP"/>
    </source>
</evidence>
<feature type="signal peptide" evidence="6">
    <location>
        <begin position="1"/>
        <end position="21"/>
    </location>
</feature>
<keyword evidence="9" id="KW-1185">Reference proteome</keyword>
<gene>
    <name evidence="8" type="ORF">H2200_005064</name>
</gene>
<dbReference type="GO" id="GO:0046872">
    <property type="term" value="F:metal ion binding"/>
    <property type="evidence" value="ECO:0007669"/>
    <property type="project" value="UniProtKB-KW"/>
</dbReference>
<evidence type="ECO:0000256" key="1">
    <source>
        <dbReference type="ARBA" id="ARBA00001947"/>
    </source>
</evidence>
<dbReference type="SUPFAM" id="SSF53187">
    <property type="entry name" value="Zn-dependent exopeptidases"/>
    <property type="match status" value="1"/>
</dbReference>
<evidence type="ECO:0000313" key="9">
    <source>
        <dbReference type="Proteomes" id="UP001172673"/>
    </source>
</evidence>
<dbReference type="InterPro" id="IPR001261">
    <property type="entry name" value="ArgE/DapE_CS"/>
</dbReference>
<dbReference type="InterPro" id="IPR011650">
    <property type="entry name" value="Peptidase_M20_dimer"/>
</dbReference>
<dbReference type="Gene3D" id="3.40.630.10">
    <property type="entry name" value="Zn peptidases"/>
    <property type="match status" value="1"/>
</dbReference>
<evidence type="ECO:0000256" key="2">
    <source>
        <dbReference type="ARBA" id="ARBA00006247"/>
    </source>
</evidence>
<comment type="similarity">
    <text evidence="2">Belongs to the peptidase M20A family.</text>
</comment>
<comment type="caution">
    <text evidence="8">The sequence shown here is derived from an EMBL/GenBank/DDBJ whole genome shotgun (WGS) entry which is preliminary data.</text>
</comment>
<keyword evidence="3" id="KW-0479">Metal-binding</keyword>
<protein>
    <recommendedName>
        <fullName evidence="7">Peptidase M20 dimerisation domain-containing protein</fullName>
    </recommendedName>
</protein>
<reference evidence="8" key="1">
    <citation type="submission" date="2022-10" db="EMBL/GenBank/DDBJ databases">
        <title>Culturing micro-colonial fungi from biological soil crusts in the Mojave desert and describing Neophaeococcomyces mojavensis, and introducing the new genera and species Taxawa tesnikishii.</title>
        <authorList>
            <person name="Kurbessoian T."/>
            <person name="Stajich J.E."/>
        </authorList>
    </citation>
    <scope>NUCLEOTIDE SEQUENCE</scope>
    <source>
        <strain evidence="8">TK_41</strain>
    </source>
</reference>
<dbReference type="PROSITE" id="PS00759">
    <property type="entry name" value="ARGE_DAPE_CPG2_2"/>
    <property type="match status" value="1"/>
</dbReference>
<feature type="domain" description="Peptidase M20 dimerisation" evidence="7">
    <location>
        <begin position="228"/>
        <end position="333"/>
    </location>
</feature>
<dbReference type="InterPro" id="IPR002933">
    <property type="entry name" value="Peptidase_M20"/>
</dbReference>
<feature type="chain" id="PRO_5041222910" description="Peptidase M20 dimerisation domain-containing protein" evidence="6">
    <location>
        <begin position="22"/>
        <end position="426"/>
    </location>
</feature>
<dbReference type="Proteomes" id="UP001172673">
    <property type="component" value="Unassembled WGS sequence"/>
</dbReference>
<dbReference type="Gene3D" id="3.30.70.360">
    <property type="match status" value="1"/>
</dbReference>
<dbReference type="AlphaFoldDB" id="A0AA38XBE5"/>
<dbReference type="GO" id="GO:0016787">
    <property type="term" value="F:hydrolase activity"/>
    <property type="evidence" value="ECO:0007669"/>
    <property type="project" value="UniProtKB-KW"/>
</dbReference>
<dbReference type="InterPro" id="IPR036264">
    <property type="entry name" value="Bact_exopeptidase_dim_dom"/>
</dbReference>